<dbReference type="InterPro" id="IPR050987">
    <property type="entry name" value="AtrR-like"/>
</dbReference>
<dbReference type="GO" id="GO:0009893">
    <property type="term" value="P:positive regulation of metabolic process"/>
    <property type="evidence" value="ECO:0007669"/>
    <property type="project" value="UniProtKB-ARBA"/>
</dbReference>
<dbReference type="AlphaFoldDB" id="A0A124BYL8"/>
<gene>
    <name evidence="8" type="ORF">ABL_08594</name>
</gene>
<protein>
    <recommendedName>
        <fullName evidence="7">Zn(2)-C6 fungal-type domain-containing protein</fullName>
    </recommendedName>
</protein>
<evidence type="ECO:0000256" key="1">
    <source>
        <dbReference type="ARBA" id="ARBA00022723"/>
    </source>
</evidence>
<evidence type="ECO:0000313" key="9">
    <source>
        <dbReference type="Proteomes" id="UP000068243"/>
    </source>
</evidence>
<keyword evidence="2" id="KW-0805">Transcription regulation</keyword>
<dbReference type="CDD" id="cd12148">
    <property type="entry name" value="fungal_TF_MHR"/>
    <property type="match status" value="1"/>
</dbReference>
<dbReference type="InterPro" id="IPR036864">
    <property type="entry name" value="Zn2-C6_fun-type_DNA-bd_sf"/>
</dbReference>
<dbReference type="OrthoDB" id="2283488at2759"/>
<dbReference type="InterPro" id="IPR001138">
    <property type="entry name" value="Zn2Cys6_DnaBD"/>
</dbReference>
<keyword evidence="4" id="KW-0804">Transcription</keyword>
<dbReference type="Pfam" id="PF00172">
    <property type="entry name" value="Zn_clus"/>
    <property type="match status" value="1"/>
</dbReference>
<dbReference type="VEuPathDB" id="FungiDB:M747DRAFT_323677"/>
<sequence>MLYNVVSLRSTPLVKRKKVRRACEFCRQHRVRCDGGLPCGQCRANKIQCSKPTQHSRPPYSSRKLQPATLRSPSPAQSAPPSTPIQAGPNQQVRPRSNSQRSLSTNHAAIAPPRPQLDSFAGFISRMNNFCSMVSQMSARPSPQPIDPAPSDAQYSSPNLLRTTESDVPHLTLDSLQKLEKSLFDVFWTRYHFLMPIISPEDLTITSGQRSESLRQALMAYCLQSIHYAGLQNRLLSIQMGSVLLHTGEHSPQAHSLASLYVALFQKALGTNSDYLLYAEPSLLDVQRHLFMAAFLQNSGEYQAAYNIIGMAMRLAQSLDLQHPLVARATTHEVETRRHVWWTLVHLDFHCSRLLGKPMAISLDDAILNTPHPNLQDPWDTSELGFHSASISLTVVARKMAEDLEHHVRGASGTTDPYSQIERHAHILSREIKGLYRWRDQILDANLYTNITLICNVYQPDEVTSSMSRPKHDQSATLSFHEAPALTLQKSLLELRYHDIILWAHRPFIQFPSRGLVPQRSPQADIHATTALQHALTVTDLIHTRMLYNDALYGCPEIYQYVWNAVLTLVGFMLAYPLCYWFPLAQQHVEQSLPIFEGAGTNNPIASRAAQRTRYLLGRVCALIELLSSQSSAFSDRNDYRRVQTDEQLEAENQQSLPFASEENALWSFADTVDPNTWSGYCHEISDLLMDVPEIHLGTNF</sequence>
<keyword evidence="1" id="KW-0479">Metal-binding</keyword>
<evidence type="ECO:0000259" key="7">
    <source>
        <dbReference type="PROSITE" id="PS50048"/>
    </source>
</evidence>
<dbReference type="GO" id="GO:0000981">
    <property type="term" value="F:DNA-binding transcription factor activity, RNA polymerase II-specific"/>
    <property type="evidence" value="ECO:0007669"/>
    <property type="project" value="InterPro"/>
</dbReference>
<name>A0A124BYL8_ASPNG</name>
<evidence type="ECO:0000256" key="6">
    <source>
        <dbReference type="SAM" id="MobiDB-lite"/>
    </source>
</evidence>
<proteinExistence type="predicted"/>
<evidence type="ECO:0000256" key="5">
    <source>
        <dbReference type="ARBA" id="ARBA00023242"/>
    </source>
</evidence>
<dbReference type="VEuPathDB" id="FungiDB:ATCC64974_84230"/>
<dbReference type="Gene3D" id="4.10.240.10">
    <property type="entry name" value="Zn(2)-C6 fungal-type DNA-binding domain"/>
    <property type="match status" value="1"/>
</dbReference>
<reference evidence="9" key="1">
    <citation type="journal article" date="2016" name="Genome Announc.">
        <title>Draft genome sequence of Aspergillus niger strain An76.</title>
        <authorList>
            <person name="Gong W."/>
            <person name="Cheng Z."/>
            <person name="Zhang H."/>
            <person name="Liu L."/>
            <person name="Gao P."/>
            <person name="Wang L."/>
        </authorList>
    </citation>
    <scope>NUCLEOTIDE SEQUENCE [LARGE SCALE GENOMIC DNA]</scope>
    <source>
        <strain evidence="9">An76</strain>
    </source>
</reference>
<dbReference type="Proteomes" id="UP000068243">
    <property type="component" value="Unassembled WGS sequence"/>
</dbReference>
<dbReference type="CDD" id="cd00067">
    <property type="entry name" value="GAL4"/>
    <property type="match status" value="1"/>
</dbReference>
<dbReference type="OMA" id="QALMAYC"/>
<organism evidence="8 9">
    <name type="scientific">Aspergillus niger</name>
    <dbReference type="NCBI Taxonomy" id="5061"/>
    <lineage>
        <taxon>Eukaryota</taxon>
        <taxon>Fungi</taxon>
        <taxon>Dikarya</taxon>
        <taxon>Ascomycota</taxon>
        <taxon>Pezizomycotina</taxon>
        <taxon>Eurotiomycetes</taxon>
        <taxon>Eurotiomycetidae</taxon>
        <taxon>Eurotiales</taxon>
        <taxon>Aspergillaceae</taxon>
        <taxon>Aspergillus</taxon>
        <taxon>Aspergillus subgen. Circumdati</taxon>
    </lineage>
</organism>
<dbReference type="SMART" id="SM00066">
    <property type="entry name" value="GAL4"/>
    <property type="match status" value="1"/>
</dbReference>
<dbReference type="InterPro" id="IPR007219">
    <property type="entry name" value="XnlR_reg_dom"/>
</dbReference>
<dbReference type="PANTHER" id="PTHR46910:SF17">
    <property type="entry name" value="SCFA-RELATED"/>
    <property type="match status" value="1"/>
</dbReference>
<dbReference type="GO" id="GO:0006351">
    <property type="term" value="P:DNA-templated transcription"/>
    <property type="evidence" value="ECO:0007669"/>
    <property type="project" value="InterPro"/>
</dbReference>
<dbReference type="EMBL" id="BCMY01000018">
    <property type="protein sequence ID" value="GAQ45933.1"/>
    <property type="molecule type" value="Genomic_DNA"/>
</dbReference>
<dbReference type="PANTHER" id="PTHR46910">
    <property type="entry name" value="TRANSCRIPTION FACTOR PDR1"/>
    <property type="match status" value="1"/>
</dbReference>
<feature type="region of interest" description="Disordered" evidence="6">
    <location>
        <begin position="136"/>
        <end position="155"/>
    </location>
</feature>
<feature type="domain" description="Zn(2)-C6 fungal-type" evidence="7">
    <location>
        <begin position="22"/>
        <end position="51"/>
    </location>
</feature>
<dbReference type="VEuPathDB" id="FungiDB:ASPNIDRAFT2_1153378"/>
<dbReference type="PROSITE" id="PS00463">
    <property type="entry name" value="ZN2_CY6_FUNGAL_1"/>
    <property type="match status" value="1"/>
</dbReference>
<accession>A0A124BYL8</accession>
<evidence type="ECO:0000256" key="4">
    <source>
        <dbReference type="ARBA" id="ARBA00023163"/>
    </source>
</evidence>
<keyword evidence="5" id="KW-0539">Nucleus</keyword>
<dbReference type="GO" id="GO:0003677">
    <property type="term" value="F:DNA binding"/>
    <property type="evidence" value="ECO:0007669"/>
    <property type="project" value="UniProtKB-KW"/>
</dbReference>
<dbReference type="GO" id="GO:0008270">
    <property type="term" value="F:zinc ion binding"/>
    <property type="evidence" value="ECO:0007669"/>
    <property type="project" value="InterPro"/>
</dbReference>
<dbReference type="SUPFAM" id="SSF57701">
    <property type="entry name" value="Zn2/Cys6 DNA-binding domain"/>
    <property type="match status" value="1"/>
</dbReference>
<dbReference type="Pfam" id="PF04082">
    <property type="entry name" value="Fungal_trans"/>
    <property type="match status" value="1"/>
</dbReference>
<evidence type="ECO:0000256" key="2">
    <source>
        <dbReference type="ARBA" id="ARBA00023015"/>
    </source>
</evidence>
<comment type="caution">
    <text evidence="8">The sequence shown here is derived from an EMBL/GenBank/DDBJ whole genome shotgun (WGS) entry which is preliminary data.</text>
</comment>
<feature type="region of interest" description="Disordered" evidence="6">
    <location>
        <begin position="50"/>
        <end position="115"/>
    </location>
</feature>
<dbReference type="VEuPathDB" id="FungiDB:An03g02560"/>
<keyword evidence="3" id="KW-0238">DNA-binding</keyword>
<dbReference type="SMART" id="SM00906">
    <property type="entry name" value="Fungal_trans"/>
    <property type="match status" value="1"/>
</dbReference>
<dbReference type="PROSITE" id="PS50048">
    <property type="entry name" value="ZN2_CY6_FUNGAL_2"/>
    <property type="match status" value="1"/>
</dbReference>
<feature type="compositionally biased region" description="Polar residues" evidence="6">
    <location>
        <begin position="84"/>
        <end position="107"/>
    </location>
</feature>
<evidence type="ECO:0000256" key="3">
    <source>
        <dbReference type="ARBA" id="ARBA00023125"/>
    </source>
</evidence>
<evidence type="ECO:0000313" key="8">
    <source>
        <dbReference type="EMBL" id="GAQ45933.1"/>
    </source>
</evidence>